<gene>
    <name evidence="3" type="ORF">HR065_02940</name>
</gene>
<name>A0A851HKJ5_9MOLU</name>
<organism evidence="3 4">
    <name type="scientific">Candidatus Phytoplasma pruni</name>
    <dbReference type="NCBI Taxonomy" id="479893"/>
    <lineage>
        <taxon>Bacteria</taxon>
        <taxon>Bacillati</taxon>
        <taxon>Mycoplasmatota</taxon>
        <taxon>Mollicutes</taxon>
        <taxon>Acholeplasmatales</taxon>
        <taxon>Acholeplasmataceae</taxon>
        <taxon>Candidatus Phytoplasma</taxon>
        <taxon>16SrIII (X-disease group)</taxon>
    </lineage>
</organism>
<dbReference type="AlphaFoldDB" id="A0A851HKJ5"/>
<keyword evidence="2" id="KW-0472">Membrane</keyword>
<evidence type="ECO:0000256" key="2">
    <source>
        <dbReference type="SAM" id="Phobius"/>
    </source>
</evidence>
<comment type="caution">
    <text evidence="3">The sequence shown here is derived from an EMBL/GenBank/DDBJ whole genome shotgun (WGS) entry which is preliminary data.</text>
</comment>
<reference evidence="3 4" key="1">
    <citation type="submission" date="2020-06" db="EMBL/GenBank/DDBJ databases">
        <title>Draft genome sequence of Candidatus Phytoplasma pruni (X-disease group, subgroup 16SrIII-B) strain ChTDIII from Argentina.</title>
        <authorList>
            <person name="Fernandez F.D."/>
            <person name="Zuebert C."/>
            <person name="Huettel B."/>
            <person name="Kube M."/>
            <person name="Conci L.R."/>
        </authorList>
    </citation>
    <scope>NUCLEOTIDE SEQUENCE [LARGE SCALE GENOMIC DNA]</scope>
    <source>
        <strain evidence="3 4">ChTDIII</strain>
    </source>
</reference>
<evidence type="ECO:0000256" key="1">
    <source>
        <dbReference type="SAM" id="Coils"/>
    </source>
</evidence>
<keyword evidence="4" id="KW-1185">Reference proteome</keyword>
<keyword evidence="2" id="KW-1133">Transmembrane helix</keyword>
<evidence type="ECO:0000313" key="3">
    <source>
        <dbReference type="EMBL" id="NWN46026.1"/>
    </source>
</evidence>
<dbReference type="Proteomes" id="UP000568109">
    <property type="component" value="Unassembled WGS sequence"/>
</dbReference>
<feature type="transmembrane region" description="Helical" evidence="2">
    <location>
        <begin position="265"/>
        <end position="286"/>
    </location>
</feature>
<accession>A0A851HKJ5</accession>
<proteinExistence type="predicted"/>
<feature type="coiled-coil region" evidence="1">
    <location>
        <begin position="124"/>
        <end position="187"/>
    </location>
</feature>
<keyword evidence="1" id="KW-0175">Coiled coil</keyword>
<evidence type="ECO:0000313" key="4">
    <source>
        <dbReference type="Proteomes" id="UP000568109"/>
    </source>
</evidence>
<sequence length="307" mass="35919">MLVFINNQRLFGTKNNLENVIPIHQELLNNKEIAERELGIAKKLNQLIQNPKEDHSEFDRFIDSLENKQDSQTIISQWEACEKQFQTASETKEQEIEAGKEEQPTFNDLLTLFHDVNEEFKKIITRLKKYNTKLTKQMAEEKQKAVQEWLSLVDLSAGNNEALIALKKEIAEQIQNLESESSALSLMKKGNDLFESYEIEDKSNSVNNKLDRAKLYFEDALQKYNQIKEKLKSFVDYTLEKPQEKNTQLERLEKNQKALETWQNILFILIIFHLLISALCIIFLSFKNKQKKGFFPEKQEPNLNAES</sequence>
<protein>
    <submittedName>
        <fullName evidence="3">Uncharacterized protein</fullName>
    </submittedName>
</protein>
<keyword evidence="2" id="KW-0812">Transmembrane</keyword>
<dbReference type="EMBL" id="JABUOH010000062">
    <property type="protein sequence ID" value="NWN46026.1"/>
    <property type="molecule type" value="Genomic_DNA"/>
</dbReference>